<dbReference type="EMBL" id="CATQJA010002710">
    <property type="protein sequence ID" value="CAJ0587803.1"/>
    <property type="molecule type" value="Genomic_DNA"/>
</dbReference>
<evidence type="ECO:0000313" key="2">
    <source>
        <dbReference type="EMBL" id="CAJ0587803.1"/>
    </source>
</evidence>
<dbReference type="Proteomes" id="UP001177023">
    <property type="component" value="Unassembled WGS sequence"/>
</dbReference>
<name>A0AA36DJM5_9BILA</name>
<sequence length="346" mass="38652">MAPKRDISLTSSVKIECTGRVSRVDQKFLYINCTHGSVFCPLSKCVEGVCHDLRDKYEVGDVVHLQATRQEAKNDCEFLAVKVRPSKNTEAYQRNMDDYTDQEVMITKVTETLAYGRSEIFGAVFIPGSAFPATQTGRLAEHICPGDKVVVDIRAQSERNGCSWLATKAISAKALAKEEEKAAERGDLVYELEDGRIQGTGSVIDVEQYSAIVWCQTIGRVNCSILTWCGGDGGIDAEHLTEIIGLGFNVSFIAKKLPGKEMEFRATRWMFAGQDLNDDRDKDMADTYTQTVPTVTDYCLLDNSEPILELLEEKPVLQQMVGNYVEELKIRMPWHPKAEQQDDETG</sequence>
<keyword evidence="3" id="KW-1185">Reference proteome</keyword>
<protein>
    <recommendedName>
        <fullName evidence="1">DUF7930 domain-containing protein</fullName>
    </recommendedName>
</protein>
<dbReference type="InterPro" id="IPR057690">
    <property type="entry name" value="DUF7930"/>
</dbReference>
<comment type="caution">
    <text evidence="2">The sequence shown here is derived from an EMBL/GenBank/DDBJ whole genome shotgun (WGS) entry which is preliminary data.</text>
</comment>
<gene>
    <name evidence="2" type="ORF">MSPICULIGERA_LOCUS25757</name>
</gene>
<reference evidence="2" key="1">
    <citation type="submission" date="2023-06" db="EMBL/GenBank/DDBJ databases">
        <authorList>
            <person name="Delattre M."/>
        </authorList>
    </citation>
    <scope>NUCLEOTIDE SEQUENCE</scope>
    <source>
        <strain evidence="2">AF72</strain>
    </source>
</reference>
<feature type="non-terminal residue" evidence="2">
    <location>
        <position position="1"/>
    </location>
</feature>
<accession>A0AA36DJM5</accession>
<evidence type="ECO:0000259" key="1">
    <source>
        <dbReference type="Pfam" id="PF25558"/>
    </source>
</evidence>
<proteinExistence type="predicted"/>
<feature type="domain" description="DUF7930" evidence="1">
    <location>
        <begin position="198"/>
        <end position="271"/>
    </location>
</feature>
<dbReference type="Pfam" id="PF25558">
    <property type="entry name" value="DUF7930"/>
    <property type="match status" value="1"/>
</dbReference>
<evidence type="ECO:0000313" key="3">
    <source>
        <dbReference type="Proteomes" id="UP001177023"/>
    </source>
</evidence>
<dbReference type="AlphaFoldDB" id="A0AA36DJM5"/>
<organism evidence="2 3">
    <name type="scientific">Mesorhabditis spiculigera</name>
    <dbReference type="NCBI Taxonomy" id="96644"/>
    <lineage>
        <taxon>Eukaryota</taxon>
        <taxon>Metazoa</taxon>
        <taxon>Ecdysozoa</taxon>
        <taxon>Nematoda</taxon>
        <taxon>Chromadorea</taxon>
        <taxon>Rhabditida</taxon>
        <taxon>Rhabditina</taxon>
        <taxon>Rhabditomorpha</taxon>
        <taxon>Rhabditoidea</taxon>
        <taxon>Rhabditidae</taxon>
        <taxon>Mesorhabditinae</taxon>
        <taxon>Mesorhabditis</taxon>
    </lineage>
</organism>